<reference evidence="3 4" key="1">
    <citation type="journal article" date="2021" name="Elife">
        <title>Chloroplast acquisition without the gene transfer in kleptoplastic sea slugs, Plakobranchus ocellatus.</title>
        <authorList>
            <person name="Maeda T."/>
            <person name="Takahashi S."/>
            <person name="Yoshida T."/>
            <person name="Shimamura S."/>
            <person name="Takaki Y."/>
            <person name="Nagai Y."/>
            <person name="Toyoda A."/>
            <person name="Suzuki Y."/>
            <person name="Arimoto A."/>
            <person name="Ishii H."/>
            <person name="Satoh N."/>
            <person name="Nishiyama T."/>
            <person name="Hasebe M."/>
            <person name="Maruyama T."/>
            <person name="Minagawa J."/>
            <person name="Obokata J."/>
            <person name="Shigenobu S."/>
        </authorList>
    </citation>
    <scope>NUCLEOTIDE SEQUENCE [LARGE SCALE GENOMIC DNA]</scope>
</reference>
<comment type="caution">
    <text evidence="3">The sequence shown here is derived from an EMBL/GenBank/DDBJ whole genome shotgun (WGS) entry which is preliminary data.</text>
</comment>
<keyword evidence="4" id="KW-1185">Reference proteome</keyword>
<evidence type="ECO:0000256" key="2">
    <source>
        <dbReference type="SAM" id="MobiDB-lite"/>
    </source>
</evidence>
<sequence>MSTDLTSAQQNYEQFFTTMQDKVDRIKEEIETMENDIEECKSELTNKTPIFKDLEDFYHKRSEEYDAMKKLIVATATSPQHDTLTNHTATLDWTPQSSTQDH</sequence>
<evidence type="ECO:0000313" key="3">
    <source>
        <dbReference type="EMBL" id="GFS21532.1"/>
    </source>
</evidence>
<feature type="region of interest" description="Disordered" evidence="2">
    <location>
        <begin position="82"/>
        <end position="102"/>
    </location>
</feature>
<evidence type="ECO:0000256" key="1">
    <source>
        <dbReference type="SAM" id="Coils"/>
    </source>
</evidence>
<dbReference type="AlphaFoldDB" id="A0AAV4JJ74"/>
<proteinExistence type="predicted"/>
<accession>A0AAV4JJ74</accession>
<organism evidence="3 4">
    <name type="scientific">Elysia marginata</name>
    <dbReference type="NCBI Taxonomy" id="1093978"/>
    <lineage>
        <taxon>Eukaryota</taxon>
        <taxon>Metazoa</taxon>
        <taxon>Spiralia</taxon>
        <taxon>Lophotrochozoa</taxon>
        <taxon>Mollusca</taxon>
        <taxon>Gastropoda</taxon>
        <taxon>Heterobranchia</taxon>
        <taxon>Euthyneura</taxon>
        <taxon>Panpulmonata</taxon>
        <taxon>Sacoglossa</taxon>
        <taxon>Placobranchoidea</taxon>
        <taxon>Plakobranchidae</taxon>
        <taxon>Elysia</taxon>
    </lineage>
</organism>
<keyword evidence="1" id="KW-0175">Coiled coil</keyword>
<dbReference type="Proteomes" id="UP000762676">
    <property type="component" value="Unassembled WGS sequence"/>
</dbReference>
<protein>
    <submittedName>
        <fullName evidence="3">Laminin subunit alpha-2</fullName>
    </submittedName>
</protein>
<feature type="coiled-coil region" evidence="1">
    <location>
        <begin position="16"/>
        <end position="43"/>
    </location>
</feature>
<dbReference type="EMBL" id="BMAT01010168">
    <property type="protein sequence ID" value="GFS21532.1"/>
    <property type="molecule type" value="Genomic_DNA"/>
</dbReference>
<evidence type="ECO:0000313" key="4">
    <source>
        <dbReference type="Proteomes" id="UP000762676"/>
    </source>
</evidence>
<name>A0AAV4JJ74_9GAST</name>
<gene>
    <name evidence="3" type="ORF">ElyMa_005085300</name>
</gene>